<keyword evidence="2" id="KW-1185">Reference proteome</keyword>
<name>A0A9P4K3H8_9PLEO</name>
<proteinExistence type="predicted"/>
<reference evidence="2" key="1">
    <citation type="journal article" date="2020" name="Stud. Mycol.">
        <title>101 Dothideomycetes genomes: A test case for predicting lifestyles and emergence of pathogens.</title>
        <authorList>
            <person name="Haridas S."/>
            <person name="Albert R."/>
            <person name="Binder M."/>
            <person name="Bloem J."/>
            <person name="LaButti K."/>
            <person name="Salamov A."/>
            <person name="Andreopoulos B."/>
            <person name="Baker S."/>
            <person name="Barry K."/>
            <person name="Bills G."/>
            <person name="Bluhm B."/>
            <person name="Cannon C."/>
            <person name="Castanera R."/>
            <person name="Culley D."/>
            <person name="Daum C."/>
            <person name="Ezra D."/>
            <person name="Gonzalez J."/>
            <person name="Henrissat B."/>
            <person name="Kuo A."/>
            <person name="Liang C."/>
            <person name="Lipzen A."/>
            <person name="Lutzoni F."/>
            <person name="Magnuson J."/>
            <person name="Mondo S."/>
            <person name="Nolan M."/>
            <person name="Ohm R."/>
            <person name="Pangilinan J."/>
            <person name="Park H.-J."/>
            <person name="Ramirez L."/>
            <person name="Alfaro M."/>
            <person name="Sun H."/>
            <person name="Tritt A."/>
            <person name="Yoshinaga Y."/>
            <person name="Zwiers L.-H."/>
            <person name="Turgeon B."/>
            <person name="Goodwin S."/>
            <person name="Spatafora J."/>
            <person name="Crous P."/>
            <person name="Grigoriev I."/>
        </authorList>
    </citation>
    <scope>NUCLEOTIDE SEQUENCE [LARGE SCALE GENOMIC DNA]</scope>
    <source>
        <strain evidence="2">CBS 304.66</strain>
    </source>
</reference>
<organism evidence="1 2">
    <name type="scientific">Lojkania enalia</name>
    <dbReference type="NCBI Taxonomy" id="147567"/>
    <lineage>
        <taxon>Eukaryota</taxon>
        <taxon>Fungi</taxon>
        <taxon>Dikarya</taxon>
        <taxon>Ascomycota</taxon>
        <taxon>Pezizomycotina</taxon>
        <taxon>Dothideomycetes</taxon>
        <taxon>Pleosporomycetidae</taxon>
        <taxon>Pleosporales</taxon>
        <taxon>Pleosporales incertae sedis</taxon>
        <taxon>Lojkania</taxon>
    </lineage>
</organism>
<accession>A0A9P4K3H8</accession>
<comment type="caution">
    <text evidence="1">The sequence shown here is derived from an EMBL/GenBank/DDBJ whole genome shotgun (WGS) entry which is preliminary data.</text>
</comment>
<evidence type="ECO:0000313" key="1">
    <source>
        <dbReference type="EMBL" id="KAF2262269.1"/>
    </source>
</evidence>
<dbReference type="AlphaFoldDB" id="A0A9P4K3H8"/>
<dbReference type="Proteomes" id="UP000800093">
    <property type="component" value="Unassembled WGS sequence"/>
</dbReference>
<sequence length="118" mass="12917">MHGWSVRRFASIDLNSVAVRLWGRSGSARTVEATARGSRRVGEVDSRIGEGFGGVIGVALASVCVVEVSCVLDGRRCRTYLKPNEVSYRANAPLGRLSHSWLVPHDSRPRPCRTLHTC</sequence>
<dbReference type="EMBL" id="ML986642">
    <property type="protein sequence ID" value="KAF2262269.1"/>
    <property type="molecule type" value="Genomic_DNA"/>
</dbReference>
<evidence type="ECO:0000313" key="2">
    <source>
        <dbReference type="Proteomes" id="UP000800093"/>
    </source>
</evidence>
<gene>
    <name evidence="1" type="ORF">CC78DRAFT_322269</name>
</gene>
<protein>
    <submittedName>
        <fullName evidence="1">Uncharacterized protein</fullName>
    </submittedName>
</protein>